<dbReference type="InterPro" id="IPR007529">
    <property type="entry name" value="Znf_HIT"/>
</dbReference>
<accession>A0ABQ8PB16</accession>
<feature type="domain" description="HIT-type" evidence="2">
    <location>
        <begin position="18"/>
        <end position="51"/>
    </location>
</feature>
<dbReference type="Proteomes" id="UP001071777">
    <property type="component" value="Unassembled WGS sequence"/>
</dbReference>
<evidence type="ECO:0000256" key="1">
    <source>
        <dbReference type="PROSITE-ProRule" id="PRU00453"/>
    </source>
</evidence>
<sequence length="149" mass="17009">MSKIGKSEVITSSNDKICAICLANNGKYKFKCCMRNFCSVNCFQIHSRENCNVKNDEINHSISQIQENSEYGQYIPQENCEKTEPLELTEKEKQSLDSNKRLFNLLSKNPKLVEMLKFIDSSENKIEALAAVINDSNGNDKVYNLQECI</sequence>
<evidence type="ECO:0000313" key="3">
    <source>
        <dbReference type="EMBL" id="KAJ1614939.1"/>
    </source>
</evidence>
<name>A0ABQ8PB16_9CRYT</name>
<organism evidence="3 4">
    <name type="scientific">Cryptosporidium canis</name>
    <dbReference type="NCBI Taxonomy" id="195482"/>
    <lineage>
        <taxon>Eukaryota</taxon>
        <taxon>Sar</taxon>
        <taxon>Alveolata</taxon>
        <taxon>Apicomplexa</taxon>
        <taxon>Conoidasida</taxon>
        <taxon>Coccidia</taxon>
        <taxon>Eucoccidiorida</taxon>
        <taxon>Eimeriorina</taxon>
        <taxon>Cryptosporidiidae</taxon>
        <taxon>Cryptosporidium</taxon>
    </lineage>
</organism>
<dbReference type="Gene3D" id="3.30.60.190">
    <property type="match status" value="1"/>
</dbReference>
<evidence type="ECO:0000313" key="4">
    <source>
        <dbReference type="Proteomes" id="UP001071777"/>
    </source>
</evidence>
<dbReference type="PROSITE" id="PS51083">
    <property type="entry name" value="ZF_HIT"/>
    <property type="match status" value="1"/>
</dbReference>
<keyword evidence="1" id="KW-0479">Metal-binding</keyword>
<reference evidence="3" key="1">
    <citation type="submission" date="2022-10" db="EMBL/GenBank/DDBJ databases">
        <title>Adaptive evolution leads to modifications in subtelomeric GC content in a zoonotic Cryptosporidium species.</title>
        <authorList>
            <person name="Li J."/>
            <person name="Feng Y."/>
            <person name="Xiao L."/>
        </authorList>
    </citation>
    <scope>NUCLEOTIDE SEQUENCE</scope>
    <source>
        <strain evidence="3">25894</strain>
    </source>
</reference>
<keyword evidence="1" id="KW-0862">Zinc</keyword>
<gene>
    <name evidence="3" type="ORF">OJ252_379</name>
</gene>
<comment type="caution">
    <text evidence="3">The sequence shown here is derived from an EMBL/GenBank/DDBJ whole genome shotgun (WGS) entry which is preliminary data.</text>
</comment>
<protein>
    <recommendedName>
        <fullName evidence="2">HIT-type domain-containing protein</fullName>
    </recommendedName>
</protein>
<dbReference type="EMBL" id="JAPCXB010000013">
    <property type="protein sequence ID" value="KAJ1614939.1"/>
    <property type="molecule type" value="Genomic_DNA"/>
</dbReference>
<keyword evidence="1" id="KW-0863">Zinc-finger</keyword>
<keyword evidence="4" id="KW-1185">Reference proteome</keyword>
<evidence type="ECO:0000259" key="2">
    <source>
        <dbReference type="PROSITE" id="PS51083"/>
    </source>
</evidence>
<proteinExistence type="predicted"/>